<dbReference type="OrthoDB" id="5855683at2759"/>
<dbReference type="EMBL" id="CADEPM010000002">
    <property type="protein sequence ID" value="CAB3400513.1"/>
    <property type="molecule type" value="Genomic_DNA"/>
</dbReference>
<organism evidence="2 3">
    <name type="scientific">Caenorhabditis bovis</name>
    <dbReference type="NCBI Taxonomy" id="2654633"/>
    <lineage>
        <taxon>Eukaryota</taxon>
        <taxon>Metazoa</taxon>
        <taxon>Ecdysozoa</taxon>
        <taxon>Nematoda</taxon>
        <taxon>Chromadorea</taxon>
        <taxon>Rhabditida</taxon>
        <taxon>Rhabditina</taxon>
        <taxon>Rhabditomorpha</taxon>
        <taxon>Rhabditoidea</taxon>
        <taxon>Rhabditidae</taxon>
        <taxon>Peloderinae</taxon>
        <taxon>Caenorhabditis</taxon>
    </lineage>
</organism>
<accession>A0A8S1EHS7</accession>
<evidence type="ECO:0000313" key="3">
    <source>
        <dbReference type="Proteomes" id="UP000494206"/>
    </source>
</evidence>
<protein>
    <recommendedName>
        <fullName evidence="4">Secreted protein</fullName>
    </recommendedName>
</protein>
<dbReference type="AlphaFoldDB" id="A0A8S1EHS7"/>
<reference evidence="2 3" key="1">
    <citation type="submission" date="2020-04" db="EMBL/GenBank/DDBJ databases">
        <authorList>
            <person name="Laetsch R D."/>
            <person name="Stevens L."/>
            <person name="Kumar S."/>
            <person name="Blaxter L. M."/>
        </authorList>
    </citation>
    <scope>NUCLEOTIDE SEQUENCE [LARGE SCALE GENOMIC DNA]</scope>
</reference>
<evidence type="ECO:0000256" key="1">
    <source>
        <dbReference type="SAM" id="SignalP"/>
    </source>
</evidence>
<sequence>MSVNRTLAFLAFITIAMWIMPVHAIQCHLYHKIWEDGHVLRINPDVCHSSSKYCVRATYSDPDPRKKNGFSMGCDKVDCAGIEGGKSHWFEKEKGMMCRKSRDYGKHGLAIKVFVI</sequence>
<feature type="chain" id="PRO_5035798918" description="Secreted protein" evidence="1">
    <location>
        <begin position="25"/>
        <end position="116"/>
    </location>
</feature>
<evidence type="ECO:0000313" key="2">
    <source>
        <dbReference type="EMBL" id="CAB3400513.1"/>
    </source>
</evidence>
<gene>
    <name evidence="2" type="ORF">CBOVIS_LOCUS3435</name>
</gene>
<proteinExistence type="predicted"/>
<name>A0A8S1EHS7_9PELO</name>
<keyword evidence="1" id="KW-0732">Signal</keyword>
<feature type="signal peptide" evidence="1">
    <location>
        <begin position="1"/>
        <end position="24"/>
    </location>
</feature>
<evidence type="ECO:0008006" key="4">
    <source>
        <dbReference type="Google" id="ProtNLM"/>
    </source>
</evidence>
<keyword evidence="3" id="KW-1185">Reference proteome</keyword>
<comment type="caution">
    <text evidence="2">The sequence shown here is derived from an EMBL/GenBank/DDBJ whole genome shotgun (WGS) entry which is preliminary data.</text>
</comment>
<dbReference type="Proteomes" id="UP000494206">
    <property type="component" value="Unassembled WGS sequence"/>
</dbReference>